<keyword evidence="5" id="KW-1185">Reference proteome</keyword>
<reference evidence="4 5" key="1">
    <citation type="submission" date="2019-12" db="EMBL/GenBank/DDBJ databases">
        <title>Genomic-based taxomic classification of the family Erythrobacteraceae.</title>
        <authorList>
            <person name="Xu L."/>
        </authorList>
    </citation>
    <scope>NUCLEOTIDE SEQUENCE [LARGE SCALE GENOMIC DNA]</scope>
    <source>
        <strain evidence="4 5">MCCC 1K02066</strain>
    </source>
</reference>
<dbReference type="InterPro" id="IPR036513">
    <property type="entry name" value="STAS_dom_sf"/>
</dbReference>
<evidence type="ECO:0000256" key="2">
    <source>
        <dbReference type="RuleBase" id="RU003749"/>
    </source>
</evidence>
<dbReference type="AlphaFoldDB" id="A0A6I4UT52"/>
<comment type="similarity">
    <text evidence="1 2">Belongs to the anti-sigma-factor antagonist family.</text>
</comment>
<name>A0A6I4UT52_9SPHN</name>
<dbReference type="PANTHER" id="PTHR33495:SF2">
    <property type="entry name" value="ANTI-SIGMA FACTOR ANTAGONIST TM_1081-RELATED"/>
    <property type="match status" value="1"/>
</dbReference>
<proteinExistence type="inferred from homology"/>
<dbReference type="PROSITE" id="PS50801">
    <property type="entry name" value="STAS"/>
    <property type="match status" value="1"/>
</dbReference>
<organism evidence="4 5">
    <name type="scientific">Croceibacterium soli</name>
    <dbReference type="NCBI Taxonomy" id="1739690"/>
    <lineage>
        <taxon>Bacteria</taxon>
        <taxon>Pseudomonadati</taxon>
        <taxon>Pseudomonadota</taxon>
        <taxon>Alphaproteobacteria</taxon>
        <taxon>Sphingomonadales</taxon>
        <taxon>Erythrobacteraceae</taxon>
        <taxon>Croceibacterium</taxon>
    </lineage>
</organism>
<evidence type="ECO:0000256" key="1">
    <source>
        <dbReference type="ARBA" id="ARBA00009013"/>
    </source>
</evidence>
<feature type="domain" description="STAS" evidence="3">
    <location>
        <begin position="17"/>
        <end position="106"/>
    </location>
</feature>
<dbReference type="CDD" id="cd07043">
    <property type="entry name" value="STAS_anti-anti-sigma_factors"/>
    <property type="match status" value="1"/>
</dbReference>
<dbReference type="PANTHER" id="PTHR33495">
    <property type="entry name" value="ANTI-SIGMA FACTOR ANTAGONIST TM_1081-RELATED-RELATED"/>
    <property type="match status" value="1"/>
</dbReference>
<dbReference type="InterPro" id="IPR003658">
    <property type="entry name" value="Anti-sigma_ant"/>
</dbReference>
<dbReference type="OrthoDB" id="9796076at2"/>
<dbReference type="Pfam" id="PF01740">
    <property type="entry name" value="STAS"/>
    <property type="match status" value="1"/>
</dbReference>
<dbReference type="Proteomes" id="UP000469159">
    <property type="component" value="Unassembled WGS sequence"/>
</dbReference>
<sequence>MNERKDIFDLRVDCERLDAAAAPEFKRRAQQELPAEQKRVLLDLDAVSFIDSTGLGVLVSILKQMGPDGRIAVIGARPPVRRLFEITRLDSLFRLYGDADQARQALAG</sequence>
<dbReference type="NCBIfam" id="TIGR00377">
    <property type="entry name" value="ant_ant_sig"/>
    <property type="match status" value="1"/>
</dbReference>
<dbReference type="RefSeq" id="WP_160746935.1">
    <property type="nucleotide sequence ID" value="NZ_WTYK01000005.1"/>
</dbReference>
<dbReference type="EMBL" id="WTYK01000005">
    <property type="protein sequence ID" value="MXP42082.1"/>
    <property type="molecule type" value="Genomic_DNA"/>
</dbReference>
<dbReference type="GO" id="GO:0043856">
    <property type="term" value="F:anti-sigma factor antagonist activity"/>
    <property type="evidence" value="ECO:0007669"/>
    <property type="project" value="InterPro"/>
</dbReference>
<dbReference type="Gene3D" id="3.30.750.24">
    <property type="entry name" value="STAS domain"/>
    <property type="match status" value="1"/>
</dbReference>
<dbReference type="InterPro" id="IPR002645">
    <property type="entry name" value="STAS_dom"/>
</dbReference>
<dbReference type="SUPFAM" id="SSF52091">
    <property type="entry name" value="SpoIIaa-like"/>
    <property type="match status" value="1"/>
</dbReference>
<accession>A0A6I4UT52</accession>
<evidence type="ECO:0000313" key="4">
    <source>
        <dbReference type="EMBL" id="MXP42082.1"/>
    </source>
</evidence>
<evidence type="ECO:0000313" key="5">
    <source>
        <dbReference type="Proteomes" id="UP000469159"/>
    </source>
</evidence>
<gene>
    <name evidence="4" type="ORF">GRI75_10565</name>
</gene>
<protein>
    <recommendedName>
        <fullName evidence="2">Anti-sigma factor antagonist</fullName>
    </recommendedName>
</protein>
<evidence type="ECO:0000259" key="3">
    <source>
        <dbReference type="PROSITE" id="PS50801"/>
    </source>
</evidence>
<comment type="caution">
    <text evidence="4">The sequence shown here is derived from an EMBL/GenBank/DDBJ whole genome shotgun (WGS) entry which is preliminary data.</text>
</comment>